<accession>C4J3J4</accession>
<sequence>MKASSFWSSSDVHGPFFSPASFSQHGDRPIAAPRAATTGARRTAGTRSSPRGRR</sequence>
<feature type="compositionally biased region" description="Low complexity" evidence="1">
    <location>
        <begin position="31"/>
        <end position="47"/>
    </location>
</feature>
<evidence type="ECO:0000313" key="2">
    <source>
        <dbReference type="EMBL" id="ACR35744.1"/>
    </source>
</evidence>
<dbReference type="EMBL" id="BT085391">
    <property type="protein sequence ID" value="ACR35744.1"/>
    <property type="molecule type" value="mRNA"/>
</dbReference>
<reference evidence="2" key="2">
    <citation type="submission" date="2012-06" db="EMBL/GenBank/DDBJ databases">
        <authorList>
            <person name="Yu Y."/>
            <person name="Currie J."/>
            <person name="Lomeli R."/>
            <person name="Angelova A."/>
            <person name="Collura K."/>
            <person name="Wissotski M."/>
            <person name="Campos D."/>
            <person name="Kudrna D."/>
            <person name="Golser W."/>
            <person name="Ashely E."/>
            <person name="Descour A."/>
            <person name="Fernandes J."/>
            <person name="Soderlund C."/>
            <person name="Walbot V."/>
        </authorList>
    </citation>
    <scope>NUCLEOTIDE SEQUENCE</scope>
    <source>
        <strain evidence="2">B73</strain>
    </source>
</reference>
<feature type="region of interest" description="Disordered" evidence="1">
    <location>
        <begin position="1"/>
        <end position="54"/>
    </location>
</feature>
<evidence type="ECO:0000256" key="1">
    <source>
        <dbReference type="SAM" id="MobiDB-lite"/>
    </source>
</evidence>
<reference evidence="2" key="1">
    <citation type="journal article" date="2009" name="PLoS Genet.">
        <title>Sequencing, mapping, and analysis of 27,455 maize full-length cDNAs.</title>
        <authorList>
            <person name="Soderlund C."/>
            <person name="Descour A."/>
            <person name="Kudrna D."/>
            <person name="Bomhoff M."/>
            <person name="Boyd L."/>
            <person name="Currie J."/>
            <person name="Angelova A."/>
            <person name="Collura K."/>
            <person name="Wissotski M."/>
            <person name="Ashley E."/>
            <person name="Morrow D."/>
            <person name="Fernandes J."/>
            <person name="Walbot V."/>
            <person name="Yu Y."/>
        </authorList>
    </citation>
    <scope>NUCLEOTIDE SEQUENCE</scope>
    <source>
        <strain evidence="2">B73</strain>
    </source>
</reference>
<protein>
    <submittedName>
        <fullName evidence="2">Uncharacterized protein</fullName>
    </submittedName>
</protein>
<proteinExistence type="evidence at transcript level"/>
<feature type="compositionally biased region" description="Polar residues" evidence="1">
    <location>
        <begin position="1"/>
        <end position="11"/>
    </location>
</feature>
<name>C4J3J4_MAIZE</name>
<dbReference type="AlphaFoldDB" id="C4J3J4"/>
<organism evidence="2">
    <name type="scientific">Zea mays</name>
    <name type="common">Maize</name>
    <dbReference type="NCBI Taxonomy" id="4577"/>
    <lineage>
        <taxon>Eukaryota</taxon>
        <taxon>Viridiplantae</taxon>
        <taxon>Streptophyta</taxon>
        <taxon>Embryophyta</taxon>
        <taxon>Tracheophyta</taxon>
        <taxon>Spermatophyta</taxon>
        <taxon>Magnoliopsida</taxon>
        <taxon>Liliopsida</taxon>
        <taxon>Poales</taxon>
        <taxon>Poaceae</taxon>
        <taxon>PACMAD clade</taxon>
        <taxon>Panicoideae</taxon>
        <taxon>Andropogonodae</taxon>
        <taxon>Andropogoneae</taxon>
        <taxon>Tripsacinae</taxon>
        <taxon>Zea</taxon>
    </lineage>
</organism>